<feature type="region of interest" description="Disordered" evidence="1">
    <location>
        <begin position="1"/>
        <end position="27"/>
    </location>
</feature>
<feature type="region of interest" description="Disordered" evidence="1">
    <location>
        <begin position="280"/>
        <end position="315"/>
    </location>
</feature>
<keyword evidence="4" id="KW-1185">Reference proteome</keyword>
<evidence type="ECO:0000313" key="4">
    <source>
        <dbReference type="Proteomes" id="UP000460435"/>
    </source>
</evidence>
<gene>
    <name evidence="3" type="ORF">F7O44_03885</name>
</gene>
<dbReference type="EMBL" id="WLZY01000001">
    <property type="protein sequence ID" value="NDL56212.1"/>
    <property type="molecule type" value="Genomic_DNA"/>
</dbReference>
<sequence length="713" mass="77358">MPDRRDNQLAAPKGVDDVSSQPVPERHAERDLVVHVDGPHVVPESVTVEGDGTQVTNANGLTRNDEDVTTLNTSDSRSATLIVDLGRVAMGTVEVGVARADGAPIRVAYAQFRQFLRPDGDGMDAPFGTDAYPWSRVGVFQPPDGSAILESPGKRETRYIAITLDGPGQLVIDVVRVRQAIYPVRYDGSFLSSDDLLNRAWYHSAYTGDLATVSEDSSLPGAPEGPSPWMLTVTYDRILFMADLHLQALAGYYQSSDYFWLVRNTLQQFGPVQNPDGSFPAASSHLVNGKPGDPGPPDGWRSPEDGPDPDAALGLAGPYSIHRDTRIDSFTAFWVAALADYYRYTGDAELVGSLLPVARRAVEFLRGRTSGDGLFYEPEDQRTNPDAGIPMVANWSPLDIAAGTDSFSNAVYHDALLGLALLETDVADDPEAGRRLEQQAERVRQALIARLWDSRAGAMILNDDDPLRDHTADANAGNLMFRTLDAQRARSAMAFLDQSLRTPYGTRASEYTDNPYRASDIQGYINAMEALGRVRYGDGQGAVDLIRRWWGHMLAKGPGTGWFAWHNDGSVERGAFANSSWTTALPALSEGVLGVRPTGPGYRRWEVAPQPADLHWAQGRVPTPGGSIAVRWERTENRFALTVEPSQDGEGEVAVPLLGAAREITMDGEVAWRDGSATGGVSAYQRGDAVVFGGIRGEHTFAWGDSSDARESA</sequence>
<reference evidence="3 4" key="1">
    <citation type="submission" date="2019-11" db="EMBL/GenBank/DDBJ databases">
        <authorList>
            <person name="Li X.-J."/>
            <person name="Feng X.-M."/>
        </authorList>
    </citation>
    <scope>NUCLEOTIDE SEQUENCE [LARGE SCALE GENOMIC DNA]</scope>
    <source>
        <strain evidence="3 4">XMNu-373</strain>
    </source>
</reference>
<name>A0A7K3LZW2_9ACTN</name>
<dbReference type="GO" id="GO:0005975">
    <property type="term" value="P:carbohydrate metabolic process"/>
    <property type="evidence" value="ECO:0007669"/>
    <property type="project" value="InterPro"/>
</dbReference>
<evidence type="ECO:0000313" key="3">
    <source>
        <dbReference type="EMBL" id="NDL56212.1"/>
    </source>
</evidence>
<dbReference type="Gene3D" id="1.50.10.10">
    <property type="match status" value="1"/>
</dbReference>
<evidence type="ECO:0000256" key="1">
    <source>
        <dbReference type="SAM" id="MobiDB-lite"/>
    </source>
</evidence>
<proteinExistence type="predicted"/>
<protein>
    <submittedName>
        <fullName evidence="3">Bacterial alpha-L-rhamnosidase</fullName>
    </submittedName>
</protein>
<comment type="caution">
    <text evidence="3">The sequence shown here is derived from an EMBL/GenBank/DDBJ whole genome shotgun (WGS) entry which is preliminary data.</text>
</comment>
<accession>A0A7K3LZW2</accession>
<organism evidence="3 4">
    <name type="scientific">Phytoactinopolyspora mesophila</name>
    <dbReference type="NCBI Taxonomy" id="2650750"/>
    <lineage>
        <taxon>Bacteria</taxon>
        <taxon>Bacillati</taxon>
        <taxon>Actinomycetota</taxon>
        <taxon>Actinomycetes</taxon>
        <taxon>Jiangellales</taxon>
        <taxon>Jiangellaceae</taxon>
        <taxon>Phytoactinopolyspora</taxon>
    </lineage>
</organism>
<dbReference type="InterPro" id="IPR035398">
    <property type="entry name" value="Bac_rhamnosid_C"/>
</dbReference>
<dbReference type="Pfam" id="PF17390">
    <property type="entry name" value="Bac_rhamnosid_C"/>
    <property type="match status" value="1"/>
</dbReference>
<dbReference type="SUPFAM" id="SSF48208">
    <property type="entry name" value="Six-hairpin glycosidases"/>
    <property type="match status" value="1"/>
</dbReference>
<dbReference type="PANTHER" id="PTHR34987">
    <property type="entry name" value="C, PUTATIVE (AFU_ORTHOLOGUE AFUA_3G02880)-RELATED"/>
    <property type="match status" value="1"/>
</dbReference>
<dbReference type="AlphaFoldDB" id="A0A7K3LZW2"/>
<dbReference type="Proteomes" id="UP000460435">
    <property type="component" value="Unassembled WGS sequence"/>
</dbReference>
<dbReference type="InterPro" id="IPR008928">
    <property type="entry name" value="6-hairpin_glycosidase_sf"/>
</dbReference>
<feature type="domain" description="Alpha-L-rhamnosidase C-terminal" evidence="2">
    <location>
        <begin position="594"/>
        <end position="658"/>
    </location>
</feature>
<dbReference type="Gene3D" id="2.60.420.10">
    <property type="entry name" value="Maltose phosphorylase, domain 3"/>
    <property type="match status" value="1"/>
</dbReference>
<evidence type="ECO:0000259" key="2">
    <source>
        <dbReference type="Pfam" id="PF17390"/>
    </source>
</evidence>
<dbReference type="PANTHER" id="PTHR34987:SF6">
    <property type="entry name" value="ALPHA-L-RHAMNOSIDASE SIX-HAIRPIN GLYCOSIDASE DOMAIN-CONTAINING PROTEIN"/>
    <property type="match status" value="1"/>
</dbReference>
<dbReference type="InterPro" id="IPR012341">
    <property type="entry name" value="6hp_glycosidase-like_sf"/>
</dbReference>